<protein>
    <submittedName>
        <fullName evidence="2">Bel2</fullName>
    </submittedName>
</protein>
<keyword evidence="3" id="KW-1185">Reference proteome</keyword>
<dbReference type="RefSeq" id="YP_009508564.1">
    <property type="nucleotide sequence ID" value="NC_039027.1"/>
</dbReference>
<name>A8HC81_9RETR</name>
<reference evidence="2 3" key="1">
    <citation type="journal article" date="2007" name="Virology">
        <title>The complete nucleotide sequence of a New World simian foamy virus.</title>
        <authorList>
            <person name="Thumer L."/>
            <person name="Rethwilm A."/>
            <person name="Holmes E.C."/>
            <person name="Bodem J."/>
        </authorList>
    </citation>
    <scope>NUCLEOTIDE SEQUENCE [LARGE SCALE GENOMIC DNA]</scope>
    <source>
        <strain evidence="2">ATCC VR-940</strain>
    </source>
</reference>
<feature type="compositionally biased region" description="Acidic residues" evidence="1">
    <location>
        <begin position="256"/>
        <end position="268"/>
    </location>
</feature>
<dbReference type="EMBL" id="EU010385">
    <property type="protein sequence ID" value="ABV59402.1"/>
    <property type="molecule type" value="Genomic_DNA"/>
</dbReference>
<evidence type="ECO:0000256" key="1">
    <source>
        <dbReference type="SAM" id="MobiDB-lite"/>
    </source>
</evidence>
<proteinExistence type="predicted"/>
<evidence type="ECO:0000313" key="2">
    <source>
        <dbReference type="EMBL" id="ABV59402.1"/>
    </source>
</evidence>
<feature type="region of interest" description="Disordered" evidence="1">
    <location>
        <begin position="246"/>
        <end position="268"/>
    </location>
</feature>
<gene>
    <name evidence="2" type="primary">bel2</name>
</gene>
<dbReference type="KEGG" id="vg:37620045"/>
<sequence>MTFIICQKYTAIVICGGDDGLQTEPNLFACSSTTCALIIWDCFIGCKKDTRPWVQSLRKYHELDSRSPSIRHQSNLQALLPPVYGEPGICCLQEYRKFLDTVTGNMLTPHVIRTKCTNWMTGLHLGEELLAHEGKLPITYCRAIHEYGNPQDSIEERVLWENQHKNYPYYDPSCPMDLLDEALAKEDEGIWTGPVPRVTKCMTPTGLQWWANRALPKGYQLVTPRGIKITSRRSKFHPLDVTEEDFCTPQAHEWDPDNETGTDSESED</sequence>
<evidence type="ECO:0000313" key="3">
    <source>
        <dbReference type="Proteomes" id="UP000109780"/>
    </source>
</evidence>
<accession>A8HC81</accession>
<dbReference type="GeneID" id="37620045"/>
<organism evidence="2 3">
    <name type="scientific">Spider monkey simian foamy virus</name>
    <dbReference type="NCBI Taxonomy" id="2170200"/>
    <lineage>
        <taxon>Viruses</taxon>
        <taxon>Riboviria</taxon>
        <taxon>Pararnavirae</taxon>
        <taxon>Artverviricota</taxon>
        <taxon>Revtraviricetes</taxon>
        <taxon>Ortervirales</taxon>
        <taxon>Retroviridae</taxon>
        <taxon>Spumaretrovirinae</taxon>
        <taxon>Simiispumavirus</taxon>
        <taxon>Simiispumavirus atespp</taxon>
    </lineage>
</organism>
<dbReference type="Proteomes" id="UP000109780">
    <property type="component" value="Segment"/>
</dbReference>